<gene>
    <name evidence="4" type="primary">8232667</name>
    <name evidence="3" type="ORF">Phum_PHUM587930</name>
</gene>
<evidence type="ECO:0000256" key="2">
    <source>
        <dbReference type="SAM" id="Phobius"/>
    </source>
</evidence>
<dbReference type="EMBL" id="AAZO01007168">
    <property type="status" value="NOT_ANNOTATED_CDS"/>
    <property type="molecule type" value="Genomic_DNA"/>
</dbReference>
<dbReference type="InParanoid" id="E0W2A0"/>
<sequence length="709" mass="82043">MKNSTFIEFRLRYYFQKINFFNNTLYVVELYFLRINVGILMVLITANSKRCRHRKMKLMVCKPNIRHEKCRKIKIKYFIFKTILNLIRLTDDYSNPESATDICKRIFFDIDEHQPDISELCRQLQMSSLNDRHHGVPIDSRTFTRPKKYTARPSLTFVINPEDGRPKLQRRLTTTISPTPNLISKLEELSKTNNKSVSGNKENFQNVDGADESMVELIKSNGKSKRQSLPASLYDRLQELKKANSSFKVCNQDEQNIINQRIQNEVKNEMSDNIRKGPIDIDLKNSHSARLSEIFKNIQDYYSDDNESFISLDEVSGFCDRLTLSTDQNTYSSIMREMEQHDICLFHRTPNDNKSNESRITIGGMEVPETEFVKNKAENEYNGDDNDLNRTYEINDEEPCELNNTFELKKNLSKQNVMNLTYDANKKVDLMDAAPKADVLKDTTPKKRSNRSSENIENNNYNKSYNVSPSGFPKNNTMNVTYDKSKKTLDENELNALHKEKYSTKLFDSREMREDDCMSSTSDHSYKSSDSNIETKPSERSKSSEIERKSRNSSTPMTGEWKKLDFDIVSPIGMGDGEYRARSNPSSRSHSPRKIVTPYVQEGGKKYRMPNLKQPLRVPQRELKLKPNLVRPAQNFKRPLSYARTSSEPSVPQKVENFQPAVNVPVLRPLEPSSVPSLTHMRPSSRTSGIPRPPTRLKQPQIRVNYSKK</sequence>
<dbReference type="GeneID" id="8232667"/>
<dbReference type="RefSeq" id="XP_002432494.1">
    <property type="nucleotide sequence ID" value="XM_002432449.1"/>
</dbReference>
<reference evidence="3" key="1">
    <citation type="submission" date="2007-04" db="EMBL/GenBank/DDBJ databases">
        <title>Annotation of Pediculus humanus corporis strain USDA.</title>
        <authorList>
            <person name="Kirkness E."/>
            <person name="Hannick L."/>
            <person name="Hass B."/>
            <person name="Bruggner R."/>
            <person name="Lawson D."/>
            <person name="Bidwell S."/>
            <person name="Joardar V."/>
            <person name="Caler E."/>
            <person name="Walenz B."/>
            <person name="Inman J."/>
            <person name="Schobel S."/>
            <person name="Galinsky K."/>
            <person name="Amedeo P."/>
            <person name="Strausberg R."/>
        </authorList>
    </citation>
    <scope>NUCLEOTIDE SEQUENCE</scope>
    <source>
        <strain evidence="3">USDA</strain>
    </source>
</reference>
<feature type="compositionally biased region" description="Polar residues" evidence="1">
    <location>
        <begin position="674"/>
        <end position="688"/>
    </location>
</feature>
<feature type="region of interest" description="Disordered" evidence="1">
    <location>
        <begin position="671"/>
        <end position="709"/>
    </location>
</feature>
<evidence type="ECO:0000256" key="1">
    <source>
        <dbReference type="SAM" id="MobiDB-lite"/>
    </source>
</evidence>
<feature type="region of interest" description="Disordered" evidence="1">
    <location>
        <begin position="439"/>
        <end position="479"/>
    </location>
</feature>
<keyword evidence="5" id="KW-1185">Reference proteome</keyword>
<dbReference type="VEuPathDB" id="VectorBase:PHUM587930"/>
<dbReference type="Proteomes" id="UP000009046">
    <property type="component" value="Unassembled WGS sequence"/>
</dbReference>
<dbReference type="AlphaFoldDB" id="E0W2A0"/>
<evidence type="ECO:0000313" key="4">
    <source>
        <dbReference type="EnsemblMetazoa" id="PHUM587930-PA"/>
    </source>
</evidence>
<dbReference type="CTD" id="8232667"/>
<dbReference type="HOGENOM" id="CLU_389494_0_0_1"/>
<keyword evidence="2" id="KW-0472">Membrane</keyword>
<feature type="region of interest" description="Disordered" evidence="1">
    <location>
        <begin position="576"/>
        <end position="596"/>
    </location>
</feature>
<accession>E0W2A0</accession>
<keyword evidence="2" id="KW-0812">Transmembrane</keyword>
<reference evidence="3" key="2">
    <citation type="submission" date="2007-04" db="EMBL/GenBank/DDBJ databases">
        <title>The genome of the human body louse.</title>
        <authorList>
            <consortium name="The Human Body Louse Genome Consortium"/>
            <person name="Kirkness E."/>
            <person name="Walenz B."/>
            <person name="Hass B."/>
            <person name="Bruggner R."/>
            <person name="Strausberg R."/>
        </authorList>
    </citation>
    <scope>NUCLEOTIDE SEQUENCE</scope>
    <source>
        <strain evidence="3">USDA</strain>
    </source>
</reference>
<feature type="compositionally biased region" description="Low complexity" evidence="1">
    <location>
        <begin position="452"/>
        <end position="466"/>
    </location>
</feature>
<dbReference type="EnsemblMetazoa" id="PHUM587930-RA">
    <property type="protein sequence ID" value="PHUM587930-PA"/>
    <property type="gene ID" value="PHUM587930"/>
</dbReference>
<feature type="compositionally biased region" description="Polar residues" evidence="1">
    <location>
        <begin position="467"/>
        <end position="479"/>
    </location>
</feature>
<feature type="compositionally biased region" description="Basic and acidic residues" evidence="1">
    <location>
        <begin position="536"/>
        <end position="550"/>
    </location>
</feature>
<dbReference type="EMBL" id="DS235875">
    <property type="protein sequence ID" value="EEB19756.1"/>
    <property type="molecule type" value="Genomic_DNA"/>
</dbReference>
<organism>
    <name type="scientific">Pediculus humanus subsp. corporis</name>
    <name type="common">Body louse</name>
    <dbReference type="NCBI Taxonomy" id="121224"/>
    <lineage>
        <taxon>Eukaryota</taxon>
        <taxon>Metazoa</taxon>
        <taxon>Ecdysozoa</taxon>
        <taxon>Arthropoda</taxon>
        <taxon>Hexapoda</taxon>
        <taxon>Insecta</taxon>
        <taxon>Pterygota</taxon>
        <taxon>Neoptera</taxon>
        <taxon>Paraneoptera</taxon>
        <taxon>Psocodea</taxon>
        <taxon>Troctomorpha</taxon>
        <taxon>Phthiraptera</taxon>
        <taxon>Anoplura</taxon>
        <taxon>Pediculidae</taxon>
        <taxon>Pediculus</taxon>
    </lineage>
</organism>
<proteinExistence type="predicted"/>
<protein>
    <submittedName>
        <fullName evidence="3 4">Myosin heavy chain, clone, putative</fullName>
    </submittedName>
</protein>
<evidence type="ECO:0000313" key="3">
    <source>
        <dbReference type="EMBL" id="EEB19756.1"/>
    </source>
</evidence>
<feature type="region of interest" description="Disordered" evidence="1">
    <location>
        <begin position="510"/>
        <end position="559"/>
    </location>
</feature>
<keyword evidence="2" id="KW-1133">Transmembrane helix</keyword>
<dbReference type="KEGG" id="phu:Phum_PHUM587930"/>
<reference evidence="4" key="3">
    <citation type="submission" date="2021-02" db="UniProtKB">
        <authorList>
            <consortium name="EnsemblMetazoa"/>
        </authorList>
    </citation>
    <scope>IDENTIFICATION</scope>
    <source>
        <strain evidence="4">USDA</strain>
    </source>
</reference>
<feature type="compositionally biased region" description="Low complexity" evidence="1">
    <location>
        <begin position="519"/>
        <end position="531"/>
    </location>
</feature>
<evidence type="ECO:0000313" key="5">
    <source>
        <dbReference type="Proteomes" id="UP000009046"/>
    </source>
</evidence>
<name>E0W2A0_PEDHC</name>
<feature type="transmembrane region" description="Helical" evidence="2">
    <location>
        <begin position="25"/>
        <end position="46"/>
    </location>
</feature>
<dbReference type="EMBL" id="AAZO01007167">
    <property type="status" value="NOT_ANNOTATED_CDS"/>
    <property type="molecule type" value="Genomic_DNA"/>
</dbReference>